<dbReference type="PRINTS" id="PR00032">
    <property type="entry name" value="HTHARAC"/>
</dbReference>
<dbReference type="PANTHER" id="PTHR43280">
    <property type="entry name" value="ARAC-FAMILY TRANSCRIPTIONAL REGULATOR"/>
    <property type="match status" value="1"/>
</dbReference>
<dbReference type="InterPro" id="IPR009057">
    <property type="entry name" value="Homeodomain-like_sf"/>
</dbReference>
<sequence length="776" mass="87729">MRGTKGTVESRRGRGRKQSVFLKYAVSYLVILFIPIIIGSNQYYKTERVLVDDAAELNLQILRMSQETVDRLFLEVSDVVSAISVDNDVLGQLQNTNSPPTPNQIYSYSLLRNSLNRYIFTNKYFFDIFLTFGNSGTVVTSKTTFDLSDDTIRIDGRPFGEWVDDVSQRSNQKQYYNVNEATIGSQTYKLIAYVSPLPNGFQGKVQGSIVVFIDQRDITGLFERLVVKNGGFAYIRDPHDRIIAATSPEEAQIRLPRTDELSGTFFQTVDGRSMLVSYSRSDQNGWTYIAALPSNEVLAKAEYMRRAIIVIALVTLVLGGIAALLFAYRNSKPISELMESVADFAKGERENGKRVNVYRILQNAVTDIIDHNRMLNRRMEQQLPMLQLSVLEKMLQGSYRTEEQIRAAMSQARIELRGDRCFAIAMAAYKEGIPYGDYSADPAVQEFVLRQIRARMEGADYVVCMNGSRADVIVTLGGDGADAERQREELRRRWEEQPDDAGTEADGMRLAVGVGRLEERLTGLHRSRDEARQALDYYVPGDPRRAIWYEDLPQDSGYYYYPLELELKLMNTVKSGDPDSLDSLLRLIQEENWNRRQLGAATKKQLLTEVHGTLRKLLEQVEFAKGNGELSDRLSGLDPAESEPGWEALEEALRAVCGQMDQGKKQKSNKKTAQAVLERVHARFADPNLSLASLAAEFKLSESFLSMLFKEHAGDNFSDYVEKLRMDQACVLLKETGKNVNDIALEVGYNSDKTFRRAFKRVMGVQPTSYRDSLKA</sequence>
<dbReference type="RefSeq" id="WP_185133360.1">
    <property type="nucleotide sequence ID" value="NZ_JACJVO010000053.1"/>
</dbReference>
<keyword evidence="1" id="KW-0805">Transcription regulation</keyword>
<comment type="caution">
    <text evidence="6">The sequence shown here is derived from an EMBL/GenBank/DDBJ whole genome shotgun (WGS) entry which is preliminary data.</text>
</comment>
<keyword evidence="4" id="KW-0812">Transmembrane</keyword>
<dbReference type="Gene3D" id="3.30.450.20">
    <property type="entry name" value="PAS domain"/>
    <property type="match status" value="1"/>
</dbReference>
<dbReference type="Pfam" id="PF17853">
    <property type="entry name" value="GGDEF_2"/>
    <property type="match status" value="1"/>
</dbReference>
<evidence type="ECO:0000259" key="5">
    <source>
        <dbReference type="PROSITE" id="PS01124"/>
    </source>
</evidence>
<evidence type="ECO:0000256" key="1">
    <source>
        <dbReference type="ARBA" id="ARBA00023015"/>
    </source>
</evidence>
<dbReference type="EMBL" id="JACJVO010000053">
    <property type="protein sequence ID" value="MBB6735706.1"/>
    <property type="molecule type" value="Genomic_DNA"/>
</dbReference>
<evidence type="ECO:0000313" key="7">
    <source>
        <dbReference type="Proteomes" id="UP000564644"/>
    </source>
</evidence>
<dbReference type="GO" id="GO:0003700">
    <property type="term" value="F:DNA-binding transcription factor activity"/>
    <property type="evidence" value="ECO:0007669"/>
    <property type="project" value="InterPro"/>
</dbReference>
<name>A0A7X0ST96_9BACL</name>
<dbReference type="SUPFAM" id="SSF46689">
    <property type="entry name" value="Homeodomain-like"/>
    <property type="match status" value="1"/>
</dbReference>
<dbReference type="GO" id="GO:0043565">
    <property type="term" value="F:sequence-specific DNA binding"/>
    <property type="evidence" value="ECO:0007669"/>
    <property type="project" value="InterPro"/>
</dbReference>
<protein>
    <submittedName>
        <fullName evidence="6">AraC family transcriptional regulator</fullName>
    </submittedName>
</protein>
<proteinExistence type="predicted"/>
<feature type="transmembrane region" description="Helical" evidence="4">
    <location>
        <begin position="307"/>
        <end position="328"/>
    </location>
</feature>
<keyword evidence="7" id="KW-1185">Reference proteome</keyword>
<dbReference type="InterPro" id="IPR041522">
    <property type="entry name" value="CdaR_GGDEF"/>
</dbReference>
<dbReference type="Proteomes" id="UP000564644">
    <property type="component" value="Unassembled WGS sequence"/>
</dbReference>
<dbReference type="AlphaFoldDB" id="A0A7X0ST96"/>
<feature type="transmembrane region" description="Helical" evidence="4">
    <location>
        <begin position="21"/>
        <end position="38"/>
    </location>
</feature>
<keyword evidence="3" id="KW-0804">Transcription</keyword>
<feature type="domain" description="HTH araC/xylS-type" evidence="5">
    <location>
        <begin position="674"/>
        <end position="773"/>
    </location>
</feature>
<evidence type="ECO:0000256" key="4">
    <source>
        <dbReference type="SAM" id="Phobius"/>
    </source>
</evidence>
<dbReference type="Pfam" id="PF12833">
    <property type="entry name" value="HTH_18"/>
    <property type="match status" value="1"/>
</dbReference>
<gene>
    <name evidence="6" type="ORF">H7C18_32825</name>
</gene>
<dbReference type="Gene3D" id="1.10.10.60">
    <property type="entry name" value="Homeodomain-like"/>
    <property type="match status" value="2"/>
</dbReference>
<dbReference type="InterPro" id="IPR018060">
    <property type="entry name" value="HTH_AraC"/>
</dbReference>
<keyword evidence="4" id="KW-1133">Transmembrane helix</keyword>
<keyword evidence="2" id="KW-0238">DNA-binding</keyword>
<evidence type="ECO:0000313" key="6">
    <source>
        <dbReference type="EMBL" id="MBB6735706.1"/>
    </source>
</evidence>
<evidence type="ECO:0000256" key="3">
    <source>
        <dbReference type="ARBA" id="ARBA00023163"/>
    </source>
</evidence>
<keyword evidence="4" id="KW-0472">Membrane</keyword>
<reference evidence="6 7" key="1">
    <citation type="submission" date="2020-08" db="EMBL/GenBank/DDBJ databases">
        <title>Cohnella phylogeny.</title>
        <authorList>
            <person name="Dunlap C."/>
        </authorList>
    </citation>
    <scope>NUCLEOTIDE SEQUENCE [LARGE SCALE GENOMIC DNA]</scope>
    <source>
        <strain evidence="6 7">CBP 2801</strain>
    </source>
</reference>
<organism evidence="6 7">
    <name type="scientific">Cohnella zeiphila</name>
    <dbReference type="NCBI Taxonomy" id="2761120"/>
    <lineage>
        <taxon>Bacteria</taxon>
        <taxon>Bacillati</taxon>
        <taxon>Bacillota</taxon>
        <taxon>Bacilli</taxon>
        <taxon>Bacillales</taxon>
        <taxon>Paenibacillaceae</taxon>
        <taxon>Cohnella</taxon>
    </lineage>
</organism>
<dbReference type="SMART" id="SM00342">
    <property type="entry name" value="HTH_ARAC"/>
    <property type="match status" value="1"/>
</dbReference>
<dbReference type="PANTHER" id="PTHR43280:SF2">
    <property type="entry name" value="HTH-TYPE TRANSCRIPTIONAL REGULATOR EXSA"/>
    <property type="match status" value="1"/>
</dbReference>
<accession>A0A7X0ST96</accession>
<dbReference type="PROSITE" id="PS01124">
    <property type="entry name" value="HTH_ARAC_FAMILY_2"/>
    <property type="match status" value="1"/>
</dbReference>
<dbReference type="InterPro" id="IPR020449">
    <property type="entry name" value="Tscrpt_reg_AraC-type_HTH"/>
</dbReference>
<evidence type="ECO:0000256" key="2">
    <source>
        <dbReference type="ARBA" id="ARBA00023125"/>
    </source>
</evidence>